<name>A0A1G7Y4D3_ANETH</name>
<evidence type="ECO:0000256" key="12">
    <source>
        <dbReference type="ARBA" id="ARBA00023012"/>
    </source>
</evidence>
<gene>
    <name evidence="17" type="ORF">K3F53_10310</name>
    <name evidence="18" type="ORF">SAMN04489735_100596</name>
</gene>
<keyword evidence="8" id="KW-0547">Nucleotide-binding</keyword>
<evidence type="ECO:0000256" key="10">
    <source>
        <dbReference type="ARBA" id="ARBA00022840"/>
    </source>
</evidence>
<dbReference type="Proteomes" id="UP000198956">
    <property type="component" value="Unassembled WGS sequence"/>
</dbReference>
<dbReference type="EMBL" id="FNDE01000005">
    <property type="protein sequence ID" value="SDG90850.1"/>
    <property type="molecule type" value="Genomic_DNA"/>
</dbReference>
<dbReference type="CDD" id="cd00082">
    <property type="entry name" value="HisKA"/>
    <property type="match status" value="1"/>
</dbReference>
<dbReference type="AlphaFoldDB" id="A0A1G7Y4D3"/>
<keyword evidence="20" id="KW-1185">Reference proteome</keyword>
<feature type="domain" description="Histidine kinase" evidence="16">
    <location>
        <begin position="526"/>
        <end position="739"/>
    </location>
</feature>
<dbReference type="GeneID" id="97141762"/>
<dbReference type="PRINTS" id="PR00344">
    <property type="entry name" value="BCTRLSENSOR"/>
</dbReference>
<dbReference type="InterPro" id="IPR004358">
    <property type="entry name" value="Sig_transdc_His_kin-like_C"/>
</dbReference>
<keyword evidence="4" id="KW-1003">Cell membrane</keyword>
<keyword evidence="9 18" id="KW-0418">Kinase</keyword>
<evidence type="ECO:0000256" key="3">
    <source>
        <dbReference type="ARBA" id="ARBA00012438"/>
    </source>
</evidence>
<dbReference type="SMART" id="SM00388">
    <property type="entry name" value="HisKA"/>
    <property type="match status" value="1"/>
</dbReference>
<dbReference type="PANTHER" id="PTHR45528:SF1">
    <property type="entry name" value="SENSOR HISTIDINE KINASE CPXA"/>
    <property type="match status" value="1"/>
</dbReference>
<dbReference type="GO" id="GO:0005886">
    <property type="term" value="C:plasma membrane"/>
    <property type="evidence" value="ECO:0007669"/>
    <property type="project" value="UniProtKB-SubCell"/>
</dbReference>
<evidence type="ECO:0000256" key="2">
    <source>
        <dbReference type="ARBA" id="ARBA00004651"/>
    </source>
</evidence>
<dbReference type="InterPro" id="IPR003594">
    <property type="entry name" value="HATPase_dom"/>
</dbReference>
<comment type="catalytic activity">
    <reaction evidence="1">
        <text>ATP + protein L-histidine = ADP + protein N-phospho-L-histidine.</text>
        <dbReference type="EC" id="2.7.13.3"/>
    </reaction>
</comment>
<feature type="coiled-coil region" evidence="14">
    <location>
        <begin position="586"/>
        <end position="617"/>
    </location>
</feature>
<dbReference type="SMART" id="SM00387">
    <property type="entry name" value="HATPase_c"/>
    <property type="match status" value="1"/>
</dbReference>
<dbReference type="InterPro" id="IPR003661">
    <property type="entry name" value="HisK_dim/P_dom"/>
</dbReference>
<dbReference type="FunFam" id="3.30.565.10:FF:000013">
    <property type="entry name" value="Two-component sensor histidine kinase"/>
    <property type="match status" value="1"/>
</dbReference>
<dbReference type="SUPFAM" id="SSF47384">
    <property type="entry name" value="Homodimeric domain of signal transducing histidine kinase"/>
    <property type="match status" value="1"/>
</dbReference>
<feature type="transmembrane region" description="Helical" evidence="15">
    <location>
        <begin position="407"/>
        <end position="432"/>
    </location>
</feature>
<keyword evidence="11 15" id="KW-1133">Transmembrane helix</keyword>
<comment type="subcellular location">
    <subcellularLocation>
        <location evidence="2">Cell membrane</location>
        <topology evidence="2">Multi-pass membrane protein</topology>
    </subcellularLocation>
</comment>
<evidence type="ECO:0000313" key="20">
    <source>
        <dbReference type="Proteomes" id="UP000826616"/>
    </source>
</evidence>
<evidence type="ECO:0000256" key="5">
    <source>
        <dbReference type="ARBA" id="ARBA00022553"/>
    </source>
</evidence>
<keyword evidence="14" id="KW-0175">Coiled coil</keyword>
<feature type="transmembrane region" description="Helical" evidence="15">
    <location>
        <begin position="438"/>
        <end position="459"/>
    </location>
</feature>
<evidence type="ECO:0000256" key="9">
    <source>
        <dbReference type="ARBA" id="ARBA00022777"/>
    </source>
</evidence>
<dbReference type="InterPro" id="IPR005467">
    <property type="entry name" value="His_kinase_dom"/>
</dbReference>
<protein>
    <recommendedName>
        <fullName evidence="3">histidine kinase</fullName>
        <ecNumber evidence="3">2.7.13.3</ecNumber>
    </recommendedName>
</protein>
<dbReference type="SUPFAM" id="SSF55874">
    <property type="entry name" value="ATPase domain of HSP90 chaperone/DNA topoisomerase II/histidine kinase"/>
    <property type="match status" value="1"/>
</dbReference>
<dbReference type="RefSeq" id="WP_057898680.1">
    <property type="nucleotide sequence ID" value="NZ_CP080764.1"/>
</dbReference>
<dbReference type="GO" id="GO:0005524">
    <property type="term" value="F:ATP binding"/>
    <property type="evidence" value="ECO:0007669"/>
    <property type="project" value="UniProtKB-KW"/>
</dbReference>
<dbReference type="Pfam" id="PF02518">
    <property type="entry name" value="HATPase_c"/>
    <property type="match status" value="1"/>
</dbReference>
<keyword evidence="7 15" id="KW-0812">Transmembrane</keyword>
<evidence type="ECO:0000256" key="13">
    <source>
        <dbReference type="ARBA" id="ARBA00023136"/>
    </source>
</evidence>
<dbReference type="Gene3D" id="3.30.565.10">
    <property type="entry name" value="Histidine kinase-like ATPase, C-terminal domain"/>
    <property type="match status" value="1"/>
</dbReference>
<dbReference type="EMBL" id="CP080764">
    <property type="protein sequence ID" value="QYY41342.1"/>
    <property type="molecule type" value="Genomic_DNA"/>
</dbReference>
<feature type="transmembrane region" description="Helical" evidence="15">
    <location>
        <begin position="317"/>
        <end position="338"/>
    </location>
</feature>
<evidence type="ECO:0000256" key="6">
    <source>
        <dbReference type="ARBA" id="ARBA00022679"/>
    </source>
</evidence>
<keyword evidence="13 15" id="KW-0472">Membrane</keyword>
<dbReference type="FunFam" id="1.10.287.130:FF:000008">
    <property type="entry name" value="Two-component sensor histidine kinase"/>
    <property type="match status" value="1"/>
</dbReference>
<evidence type="ECO:0000313" key="19">
    <source>
        <dbReference type="Proteomes" id="UP000198956"/>
    </source>
</evidence>
<evidence type="ECO:0000256" key="4">
    <source>
        <dbReference type="ARBA" id="ARBA00022475"/>
    </source>
</evidence>
<sequence length="739" mass="84761">MDTKSKSKMIFVIWILLFTFGLSGIISGLFNGKDYIKKDYFQTQQFEDELNQFVDYLKMFELNNINKEELKKKITVTAEEIEEHRYRYGDLSTQVSNIKGQYEHKIQDALLAGNKEVADAYIAERDKKIEDITNNFKSDEHVRAKIVKEKEQKIDEYFREIENYRSDFMRYKALFTYYLKNTATGEVYTNVNISSGDSIDTFINNKNMIFIQSYPSSKYAYLSTGGQYRFVGDNDVVTPLIEKETSTFEGKIALPKAASSENPILADYYDFQQKQKIFFIYTISGILAFLLSFYLNKKTRVIQCIPTGKWQPYYNCIPIDVTVMALVFTGLLTLLLFIMDNTLSLHQNLYIYIRDTLFRLIVTTLFVALTLIQGKFLLERAKAPANLKADWQKALLHRAYQGIKEAFLIRSIGMQLFILLSVVFAFGVGAAIVLIEPIYIWIYIPLFIVICVPIFIIIIKRSGYFNRIVTNTDELVHGNFEQDIPVIGKSALAVLAANINALKHGIKVSQKEQAKSERLKTELITNVSHDLRTPLTSIITYTELLKTSDVTDEERDAYIEIIDRKSKRLKVLIDDLFEASKMASGNIELEKEKVDLVQLLQQALAEYNETIEESTLQFRITTPDTPVYAVVDGQKLWRVFDNLIGNILKYSLENTRVYISVKKANDKAVIAFKNITKYELSEDIDELFERFKRGDTSRHTEGSGLGLAIAKSIIDLHEGSLDIEVDGDLFKVTVSLNTK</sequence>
<dbReference type="OrthoDB" id="9792991at2"/>
<dbReference type="Proteomes" id="UP000826616">
    <property type="component" value="Chromosome"/>
</dbReference>
<dbReference type="InterPro" id="IPR036097">
    <property type="entry name" value="HisK_dim/P_sf"/>
</dbReference>
<organism evidence="18 19">
    <name type="scientific">Aneurinibacillus thermoaerophilus</name>
    <dbReference type="NCBI Taxonomy" id="143495"/>
    <lineage>
        <taxon>Bacteria</taxon>
        <taxon>Bacillati</taxon>
        <taxon>Bacillota</taxon>
        <taxon>Bacilli</taxon>
        <taxon>Bacillales</taxon>
        <taxon>Paenibacillaceae</taxon>
        <taxon>Aneurinibacillus group</taxon>
        <taxon>Aneurinibacillus</taxon>
    </lineage>
</organism>
<evidence type="ECO:0000256" key="7">
    <source>
        <dbReference type="ARBA" id="ARBA00022692"/>
    </source>
</evidence>
<evidence type="ECO:0000256" key="14">
    <source>
        <dbReference type="SAM" id="Coils"/>
    </source>
</evidence>
<reference evidence="18 19" key="1">
    <citation type="submission" date="2016-10" db="EMBL/GenBank/DDBJ databases">
        <authorList>
            <person name="de Groot N.N."/>
        </authorList>
    </citation>
    <scope>NUCLEOTIDE SEQUENCE [LARGE SCALE GENOMIC DNA]</scope>
    <source>
        <strain evidence="18 19">L 420-91</strain>
    </source>
</reference>
<feature type="transmembrane region" description="Helical" evidence="15">
    <location>
        <begin position="358"/>
        <end position="378"/>
    </location>
</feature>
<proteinExistence type="predicted"/>
<dbReference type="InterPro" id="IPR036890">
    <property type="entry name" value="HATPase_C_sf"/>
</dbReference>
<keyword evidence="6" id="KW-0808">Transferase</keyword>
<dbReference type="Gene3D" id="1.10.287.130">
    <property type="match status" value="1"/>
</dbReference>
<evidence type="ECO:0000256" key="1">
    <source>
        <dbReference type="ARBA" id="ARBA00000085"/>
    </source>
</evidence>
<keyword evidence="12" id="KW-0902">Two-component regulatory system</keyword>
<keyword evidence="10" id="KW-0067">ATP-binding</keyword>
<evidence type="ECO:0000313" key="18">
    <source>
        <dbReference type="EMBL" id="SDG90850.1"/>
    </source>
</evidence>
<reference evidence="17 20" key="2">
    <citation type="submission" date="2021-08" db="EMBL/GenBank/DDBJ databases">
        <title>Complete genome sequence of the strain Aneurinibacillus thermoaerophilus CCM 8960.</title>
        <authorList>
            <person name="Musilova J."/>
            <person name="Kourilova X."/>
            <person name="Pernicova I."/>
            <person name="Bezdicek M."/>
            <person name="Lengerova M."/>
            <person name="Obruca S."/>
            <person name="Sedlar K."/>
        </authorList>
    </citation>
    <scope>NUCLEOTIDE SEQUENCE [LARGE SCALE GENOMIC DNA]</scope>
    <source>
        <strain evidence="17 20">CCM 8960</strain>
    </source>
</reference>
<dbReference type="GO" id="GO:0000155">
    <property type="term" value="F:phosphorelay sensor kinase activity"/>
    <property type="evidence" value="ECO:0007669"/>
    <property type="project" value="InterPro"/>
</dbReference>
<evidence type="ECO:0000313" key="17">
    <source>
        <dbReference type="EMBL" id="QYY41342.1"/>
    </source>
</evidence>
<keyword evidence="5" id="KW-0597">Phosphoprotein</keyword>
<evidence type="ECO:0000256" key="8">
    <source>
        <dbReference type="ARBA" id="ARBA00022741"/>
    </source>
</evidence>
<dbReference type="PROSITE" id="PS50109">
    <property type="entry name" value="HIS_KIN"/>
    <property type="match status" value="1"/>
</dbReference>
<evidence type="ECO:0000256" key="11">
    <source>
        <dbReference type="ARBA" id="ARBA00022989"/>
    </source>
</evidence>
<dbReference type="InterPro" id="IPR050398">
    <property type="entry name" value="HssS/ArlS-like"/>
</dbReference>
<accession>A0A1G7Y4D3</accession>
<feature type="transmembrane region" description="Helical" evidence="15">
    <location>
        <begin position="278"/>
        <end position="296"/>
    </location>
</feature>
<dbReference type="Pfam" id="PF00512">
    <property type="entry name" value="HisKA"/>
    <property type="match status" value="1"/>
</dbReference>
<dbReference type="PANTHER" id="PTHR45528">
    <property type="entry name" value="SENSOR HISTIDINE KINASE CPXA"/>
    <property type="match status" value="1"/>
</dbReference>
<evidence type="ECO:0000259" key="16">
    <source>
        <dbReference type="PROSITE" id="PS50109"/>
    </source>
</evidence>
<dbReference type="EC" id="2.7.13.3" evidence="3"/>
<evidence type="ECO:0000256" key="15">
    <source>
        <dbReference type="SAM" id="Phobius"/>
    </source>
</evidence>